<protein>
    <recommendedName>
        <fullName evidence="4">Sporulation protein YtrH</fullName>
    </recommendedName>
</protein>
<dbReference type="AlphaFoldDB" id="G7W564"/>
<feature type="transmembrane region" description="Helical" evidence="1">
    <location>
        <begin position="83"/>
        <end position="104"/>
    </location>
</feature>
<name>G7W564_DESOD</name>
<evidence type="ECO:0000313" key="3">
    <source>
        <dbReference type="Proteomes" id="UP000006346"/>
    </source>
</evidence>
<reference evidence="2 3" key="2">
    <citation type="journal article" date="2012" name="J. Bacteriol.">
        <title>Complete genome sequences of Desulfosporosinus orientis DSM765T, Desulfosporosinus youngiae DSM17734T, Desulfosporosinus meridiei DSM13257T, and Desulfosporosinus acidiphilus DSM22704T.</title>
        <authorList>
            <person name="Pester M."/>
            <person name="Brambilla E."/>
            <person name="Alazard D."/>
            <person name="Rattei T."/>
            <person name="Weinmaier T."/>
            <person name="Han J."/>
            <person name="Lucas S."/>
            <person name="Lapidus A."/>
            <person name="Cheng J.F."/>
            <person name="Goodwin L."/>
            <person name="Pitluck S."/>
            <person name="Peters L."/>
            <person name="Ovchinnikova G."/>
            <person name="Teshima H."/>
            <person name="Detter J.C."/>
            <person name="Han C.S."/>
            <person name="Tapia R."/>
            <person name="Land M.L."/>
            <person name="Hauser L."/>
            <person name="Kyrpides N.C."/>
            <person name="Ivanova N.N."/>
            <person name="Pagani I."/>
            <person name="Huntmann M."/>
            <person name="Wei C.L."/>
            <person name="Davenport K.W."/>
            <person name="Daligault H."/>
            <person name="Chain P.S."/>
            <person name="Chen A."/>
            <person name="Mavromatis K."/>
            <person name="Markowitz V."/>
            <person name="Szeto E."/>
            <person name="Mikhailova N."/>
            <person name="Pati A."/>
            <person name="Wagner M."/>
            <person name="Woyke T."/>
            <person name="Ollivier B."/>
            <person name="Klenk H.P."/>
            <person name="Spring S."/>
            <person name="Loy A."/>
        </authorList>
    </citation>
    <scope>NUCLEOTIDE SEQUENCE [LARGE SCALE GENOMIC DNA]</scope>
    <source>
        <strain evidence="3">ATCC 19365 / DSM 765 / NCIMB 8382 / VKM B-1628</strain>
    </source>
</reference>
<gene>
    <name evidence="2" type="ordered locus">Desor_0373</name>
</gene>
<dbReference type="HOGENOM" id="CLU_128689_1_0_9"/>
<dbReference type="STRING" id="768706.Desor_0373"/>
<keyword evidence="1" id="KW-1133">Transmembrane helix</keyword>
<evidence type="ECO:0000313" key="2">
    <source>
        <dbReference type="EMBL" id="AET66080.1"/>
    </source>
</evidence>
<dbReference type="KEGG" id="dor:Desor_0373"/>
<dbReference type="Proteomes" id="UP000006346">
    <property type="component" value="Chromosome"/>
</dbReference>
<feature type="transmembrane region" description="Helical" evidence="1">
    <location>
        <begin position="12"/>
        <end position="36"/>
    </location>
</feature>
<sequence length="112" mass="11901">MVMILYVLFSSMINHFLISFGVVVGASIFGGIGAVLTNDPPLKAMLDIASSIKIWAIAVALDGTFSSFAAIEKGLFEGEVKSIVKQAIYVLTALLGANTGYSVIKLIQRCTE</sequence>
<dbReference type="EMBL" id="CP003108">
    <property type="protein sequence ID" value="AET66080.1"/>
    <property type="molecule type" value="Genomic_DNA"/>
</dbReference>
<evidence type="ECO:0000256" key="1">
    <source>
        <dbReference type="SAM" id="Phobius"/>
    </source>
</evidence>
<proteinExistence type="predicted"/>
<dbReference type="PATRIC" id="fig|768706.3.peg.337"/>
<keyword evidence="1" id="KW-0812">Transmembrane</keyword>
<keyword evidence="3" id="KW-1185">Reference proteome</keyword>
<feature type="transmembrane region" description="Helical" evidence="1">
    <location>
        <begin position="48"/>
        <end position="71"/>
    </location>
</feature>
<dbReference type="Pfam" id="PF14034">
    <property type="entry name" value="Spore_YtrH"/>
    <property type="match status" value="1"/>
</dbReference>
<reference evidence="3" key="1">
    <citation type="submission" date="2011-11" db="EMBL/GenBank/DDBJ databases">
        <title>Complete sequence of Desulfosporosinus orientis DSM 765.</title>
        <authorList>
            <person name="Lucas S."/>
            <person name="Han J."/>
            <person name="Lapidus A."/>
            <person name="Cheng J.-F."/>
            <person name="Goodwin L."/>
            <person name="Pitluck S."/>
            <person name="Peters L."/>
            <person name="Ovchinnikova G."/>
            <person name="Teshima H."/>
            <person name="Detter J.C."/>
            <person name="Han C."/>
            <person name="Tapia R."/>
            <person name="Land M."/>
            <person name="Hauser L."/>
            <person name="Kyrpides N."/>
            <person name="Ivanova N."/>
            <person name="Pagani I."/>
            <person name="Pester M."/>
            <person name="Spring S."/>
            <person name="Ollivier B."/>
            <person name="Rattei T."/>
            <person name="Klenk H.-P."/>
            <person name="Wagner M."/>
            <person name="Loy A."/>
            <person name="Woyke T."/>
        </authorList>
    </citation>
    <scope>NUCLEOTIDE SEQUENCE [LARGE SCALE GENOMIC DNA]</scope>
    <source>
        <strain evidence="3">ATCC 19365 / DSM 765 / NCIMB 8382 / VKM B-1628</strain>
    </source>
</reference>
<organism evidence="2 3">
    <name type="scientific">Desulfosporosinus orientis (strain ATCC 19365 / DSM 765 / NCIMB 8382 / VKM B-1628 / Singapore I)</name>
    <name type="common">Desulfotomaculum orientis</name>
    <dbReference type="NCBI Taxonomy" id="768706"/>
    <lineage>
        <taxon>Bacteria</taxon>
        <taxon>Bacillati</taxon>
        <taxon>Bacillota</taxon>
        <taxon>Clostridia</taxon>
        <taxon>Eubacteriales</taxon>
        <taxon>Desulfitobacteriaceae</taxon>
        <taxon>Desulfosporosinus</taxon>
    </lineage>
</organism>
<evidence type="ECO:0008006" key="4">
    <source>
        <dbReference type="Google" id="ProtNLM"/>
    </source>
</evidence>
<accession>G7W564</accession>
<dbReference type="RefSeq" id="WP_014182906.1">
    <property type="nucleotide sequence ID" value="NC_016584.1"/>
</dbReference>
<keyword evidence="1" id="KW-0472">Membrane</keyword>
<dbReference type="InterPro" id="IPR025689">
    <property type="entry name" value="Spore_YtrH"/>
</dbReference>
<dbReference type="eggNOG" id="ENOG50330BE">
    <property type="taxonomic scope" value="Bacteria"/>
</dbReference>